<dbReference type="GO" id="GO:0006261">
    <property type="term" value="P:DNA-templated DNA replication"/>
    <property type="evidence" value="ECO:0007669"/>
    <property type="project" value="InterPro"/>
</dbReference>
<reference evidence="3" key="1">
    <citation type="submission" date="2022-11" db="UniProtKB">
        <authorList>
            <consortium name="WormBaseParasite"/>
        </authorList>
    </citation>
    <scope>IDENTIFICATION</scope>
</reference>
<sequence length="123" mass="13873">MAIGFVELLCFTLFNYAWIRWSWCLVCLTLLAVPPLPFTLFGQMKKVPNCSFASNPCRIQYANREIFCRTIASVGHLTPLPLNFALSQHECLFANPGSFARSQLEFHVYYPSSGEIESSSVSL</sequence>
<evidence type="ECO:0000313" key="3">
    <source>
        <dbReference type="WBParaSite" id="PEQ_0000663801-mRNA-1"/>
    </source>
</evidence>
<dbReference type="AlphaFoldDB" id="A0A914RP88"/>
<evidence type="ECO:0000256" key="1">
    <source>
        <dbReference type="SAM" id="Phobius"/>
    </source>
</evidence>
<keyword evidence="1" id="KW-0812">Transmembrane</keyword>
<dbReference type="GO" id="GO:0003677">
    <property type="term" value="F:DNA binding"/>
    <property type="evidence" value="ECO:0007669"/>
    <property type="project" value="InterPro"/>
</dbReference>
<dbReference type="PANTHER" id="PTHR12708:SF0">
    <property type="entry name" value="DNA POLYMERASE EPSILON SUBUNIT 2"/>
    <property type="match status" value="1"/>
</dbReference>
<dbReference type="GO" id="GO:0008622">
    <property type="term" value="C:epsilon DNA polymerase complex"/>
    <property type="evidence" value="ECO:0007669"/>
    <property type="project" value="InterPro"/>
</dbReference>
<organism evidence="2 3">
    <name type="scientific">Parascaris equorum</name>
    <name type="common">Equine roundworm</name>
    <dbReference type="NCBI Taxonomy" id="6256"/>
    <lineage>
        <taxon>Eukaryota</taxon>
        <taxon>Metazoa</taxon>
        <taxon>Ecdysozoa</taxon>
        <taxon>Nematoda</taxon>
        <taxon>Chromadorea</taxon>
        <taxon>Rhabditida</taxon>
        <taxon>Spirurina</taxon>
        <taxon>Ascaridomorpha</taxon>
        <taxon>Ascaridoidea</taxon>
        <taxon>Ascarididae</taxon>
        <taxon>Parascaris</taxon>
    </lineage>
</organism>
<dbReference type="WBParaSite" id="PEQ_0000663801-mRNA-1">
    <property type="protein sequence ID" value="PEQ_0000663801-mRNA-1"/>
    <property type="gene ID" value="PEQ_0000663801"/>
</dbReference>
<dbReference type="InterPro" id="IPR016266">
    <property type="entry name" value="POLE2"/>
</dbReference>
<keyword evidence="1" id="KW-0472">Membrane</keyword>
<dbReference type="PANTHER" id="PTHR12708">
    <property type="entry name" value="DNA POLYMERASE EPSILON SUBUNIT B"/>
    <property type="match status" value="1"/>
</dbReference>
<dbReference type="Proteomes" id="UP000887564">
    <property type="component" value="Unplaced"/>
</dbReference>
<keyword evidence="1" id="KW-1133">Transmembrane helix</keyword>
<name>A0A914RP88_PAREQ</name>
<proteinExistence type="predicted"/>
<dbReference type="GO" id="GO:0042276">
    <property type="term" value="P:error-prone translesion synthesis"/>
    <property type="evidence" value="ECO:0007669"/>
    <property type="project" value="TreeGrafter"/>
</dbReference>
<keyword evidence="2" id="KW-1185">Reference proteome</keyword>
<protein>
    <submittedName>
        <fullName evidence="3">Uncharacterized protein</fullName>
    </submittedName>
</protein>
<evidence type="ECO:0000313" key="2">
    <source>
        <dbReference type="Proteomes" id="UP000887564"/>
    </source>
</evidence>
<feature type="transmembrane region" description="Helical" evidence="1">
    <location>
        <begin position="20"/>
        <end position="41"/>
    </location>
</feature>
<accession>A0A914RP88</accession>